<protein>
    <submittedName>
        <fullName evidence="1">Uncharacterized protein</fullName>
    </submittedName>
</protein>
<dbReference type="RefSeq" id="WP_260420198.1">
    <property type="nucleotide sequence ID" value="NZ_JACHLK010000003.1"/>
</dbReference>
<dbReference type="AlphaFoldDB" id="A0A7X0PD10"/>
<evidence type="ECO:0000313" key="1">
    <source>
        <dbReference type="EMBL" id="MBB6559658.1"/>
    </source>
</evidence>
<accession>A0A7X0PD10</accession>
<name>A0A7X0PD10_9BURK</name>
<evidence type="ECO:0000313" key="2">
    <source>
        <dbReference type="Proteomes" id="UP000575083"/>
    </source>
</evidence>
<sequence length="41" mass="4515">MRAASQSQQSEYLMVGRTDRAHVQVEPQFGDTVAGEFQAMG</sequence>
<keyword evidence="2" id="KW-1185">Reference proteome</keyword>
<dbReference type="EMBL" id="JACHLK010000003">
    <property type="protein sequence ID" value="MBB6559658.1"/>
    <property type="molecule type" value="Genomic_DNA"/>
</dbReference>
<dbReference type="Proteomes" id="UP000575083">
    <property type="component" value="Unassembled WGS sequence"/>
</dbReference>
<reference evidence="1 2" key="1">
    <citation type="submission" date="2020-08" db="EMBL/GenBank/DDBJ databases">
        <title>Functional genomics of gut bacteria from endangered species of beetles.</title>
        <authorList>
            <person name="Carlos-Shanley C."/>
        </authorList>
    </citation>
    <scope>NUCLEOTIDE SEQUENCE [LARGE SCALE GENOMIC DNA]</scope>
    <source>
        <strain evidence="1 2">S00198</strain>
    </source>
</reference>
<gene>
    <name evidence="1" type="ORF">HNP48_002325</name>
</gene>
<proteinExistence type="predicted"/>
<organism evidence="1 2">
    <name type="scientific">Acidovorax soli</name>
    <dbReference type="NCBI Taxonomy" id="592050"/>
    <lineage>
        <taxon>Bacteria</taxon>
        <taxon>Pseudomonadati</taxon>
        <taxon>Pseudomonadota</taxon>
        <taxon>Betaproteobacteria</taxon>
        <taxon>Burkholderiales</taxon>
        <taxon>Comamonadaceae</taxon>
        <taxon>Acidovorax</taxon>
    </lineage>
</organism>
<comment type="caution">
    <text evidence="1">The sequence shown here is derived from an EMBL/GenBank/DDBJ whole genome shotgun (WGS) entry which is preliminary data.</text>
</comment>